<dbReference type="PANTHER" id="PTHR30061:SF50">
    <property type="entry name" value="MALTOSE_MALTODEXTRIN-BINDING PERIPLASMIC PROTEIN"/>
    <property type="match status" value="1"/>
</dbReference>
<evidence type="ECO:0000313" key="6">
    <source>
        <dbReference type="Proteomes" id="UP000824065"/>
    </source>
</evidence>
<keyword evidence="2" id="KW-0813">Transport</keyword>
<dbReference type="GO" id="GO:1901982">
    <property type="term" value="F:maltose binding"/>
    <property type="evidence" value="ECO:0007669"/>
    <property type="project" value="TreeGrafter"/>
</dbReference>
<gene>
    <name evidence="5" type="ORF">H9725_05815</name>
</gene>
<evidence type="ECO:0000256" key="1">
    <source>
        <dbReference type="ARBA" id="ARBA00008520"/>
    </source>
</evidence>
<dbReference type="InterPro" id="IPR006059">
    <property type="entry name" value="SBP"/>
</dbReference>
<accession>A0A9D2JN29</accession>
<proteinExistence type="inferred from homology"/>
<dbReference type="GO" id="GO:0042956">
    <property type="term" value="P:maltodextrin transmembrane transport"/>
    <property type="evidence" value="ECO:0007669"/>
    <property type="project" value="TreeGrafter"/>
</dbReference>
<evidence type="ECO:0000256" key="4">
    <source>
        <dbReference type="SAM" id="SignalP"/>
    </source>
</evidence>
<comment type="caution">
    <text evidence="5">The sequence shown here is derived from an EMBL/GenBank/DDBJ whole genome shotgun (WGS) entry which is preliminary data.</text>
</comment>
<feature type="chain" id="PRO_5038691022" evidence="4">
    <location>
        <begin position="20"/>
        <end position="431"/>
    </location>
</feature>
<dbReference type="InterPro" id="IPR019546">
    <property type="entry name" value="TAT_signal_bac_arc"/>
</dbReference>
<dbReference type="PROSITE" id="PS51257">
    <property type="entry name" value="PROKAR_LIPOPROTEIN"/>
    <property type="match status" value="1"/>
</dbReference>
<dbReference type="AlphaFoldDB" id="A0A9D2JN29"/>
<dbReference type="Gene3D" id="3.40.190.10">
    <property type="entry name" value="Periplasmic binding protein-like II"/>
    <property type="match status" value="2"/>
</dbReference>
<dbReference type="Pfam" id="PF13416">
    <property type="entry name" value="SBP_bac_8"/>
    <property type="match status" value="1"/>
</dbReference>
<keyword evidence="3 4" id="KW-0732">Signal</keyword>
<evidence type="ECO:0000313" key="5">
    <source>
        <dbReference type="EMBL" id="HIZ58078.1"/>
    </source>
</evidence>
<dbReference type="InterPro" id="IPR006311">
    <property type="entry name" value="TAT_signal"/>
</dbReference>
<organism evidence="5 6">
    <name type="scientific">Candidatus Faecalibacterium gallistercoris</name>
    <dbReference type="NCBI Taxonomy" id="2838579"/>
    <lineage>
        <taxon>Bacteria</taxon>
        <taxon>Bacillati</taxon>
        <taxon>Bacillota</taxon>
        <taxon>Clostridia</taxon>
        <taxon>Eubacteriales</taxon>
        <taxon>Oscillospiraceae</taxon>
        <taxon>Faecalibacterium</taxon>
    </lineage>
</organism>
<dbReference type="GO" id="GO:0055052">
    <property type="term" value="C:ATP-binding cassette (ABC) transporter complex, substrate-binding subunit-containing"/>
    <property type="evidence" value="ECO:0007669"/>
    <property type="project" value="TreeGrafter"/>
</dbReference>
<evidence type="ECO:0000256" key="3">
    <source>
        <dbReference type="ARBA" id="ARBA00022729"/>
    </source>
</evidence>
<reference evidence="5" key="2">
    <citation type="submission" date="2021-04" db="EMBL/GenBank/DDBJ databases">
        <authorList>
            <person name="Gilroy R."/>
        </authorList>
    </citation>
    <scope>NUCLEOTIDE SEQUENCE</scope>
    <source>
        <strain evidence="5">ChiBcec16-3735</strain>
    </source>
</reference>
<comment type="similarity">
    <text evidence="1">Belongs to the bacterial solute-binding protein 1 family.</text>
</comment>
<dbReference type="GO" id="GO:0015768">
    <property type="term" value="P:maltose transport"/>
    <property type="evidence" value="ECO:0007669"/>
    <property type="project" value="TreeGrafter"/>
</dbReference>
<dbReference type="Proteomes" id="UP000824065">
    <property type="component" value="Unassembled WGS sequence"/>
</dbReference>
<protein>
    <submittedName>
        <fullName evidence="5">Extracellular solute-binding protein</fullName>
    </submittedName>
</protein>
<name>A0A9D2JN29_9FIRM</name>
<dbReference type="EMBL" id="DXBJ01000040">
    <property type="protein sequence ID" value="HIZ58078.1"/>
    <property type="molecule type" value="Genomic_DNA"/>
</dbReference>
<dbReference type="PANTHER" id="PTHR30061">
    <property type="entry name" value="MALTOSE-BINDING PERIPLASMIC PROTEIN"/>
    <property type="match status" value="1"/>
</dbReference>
<reference evidence="5" key="1">
    <citation type="journal article" date="2021" name="PeerJ">
        <title>Extensive microbial diversity within the chicken gut microbiome revealed by metagenomics and culture.</title>
        <authorList>
            <person name="Gilroy R."/>
            <person name="Ravi A."/>
            <person name="Getino M."/>
            <person name="Pursley I."/>
            <person name="Horton D.L."/>
            <person name="Alikhan N.F."/>
            <person name="Baker D."/>
            <person name="Gharbi K."/>
            <person name="Hall N."/>
            <person name="Watson M."/>
            <person name="Adriaenssens E.M."/>
            <person name="Foster-Nyarko E."/>
            <person name="Jarju S."/>
            <person name="Secka A."/>
            <person name="Antonio M."/>
            <person name="Oren A."/>
            <person name="Chaudhuri R.R."/>
            <person name="La Ragione R."/>
            <person name="Hildebrand F."/>
            <person name="Pallen M.J."/>
        </authorList>
    </citation>
    <scope>NUCLEOTIDE SEQUENCE</scope>
    <source>
        <strain evidence="5">ChiBcec16-3735</strain>
    </source>
</reference>
<dbReference type="Pfam" id="PF10518">
    <property type="entry name" value="TAT_signal"/>
    <property type="match status" value="1"/>
</dbReference>
<dbReference type="NCBIfam" id="TIGR01409">
    <property type="entry name" value="TAT_signal_seq"/>
    <property type="match status" value="1"/>
</dbReference>
<sequence>MKKLISRRQFLAAAGAVTAAGVLTACGGSSSSTASSAAGSTVAADSGAAAAAESWGDVELTMWGAEEDQAMLREMADAFIEANADKGNVTINIGACSEADAKDNILVDPTAAADVFAFADDQLNELVAAGALQEVLLNADDIRSRNLEGSVEAASLNGTLYAYPMTADNGYFLYYDGSVITPDDAQSVDGILAAAAAAGRIFDMTLNDGWYIYSFFAGAGLTATLADDGVNTVCDWNEAPGADVAQAVLDIASNSAFRNAPDADIVSGIVDGSVCAAISGTWNATTAQESWGDNYQATKLPTYTMNGEQVQMGSFSGYKLVGVNPHSANVGVAMMLADYITNEENQLKRFNDRNLGPSNINVNASDEVQAAPAIAALAAQSDFADLQRVGANYWDPAASLGQILASGDTQGKTTQQLVDDAVAGITAPVAQ</sequence>
<dbReference type="SUPFAM" id="SSF53850">
    <property type="entry name" value="Periplasmic binding protein-like II"/>
    <property type="match status" value="1"/>
</dbReference>
<feature type="signal peptide" evidence="4">
    <location>
        <begin position="1"/>
        <end position="19"/>
    </location>
</feature>
<dbReference type="PROSITE" id="PS51318">
    <property type="entry name" value="TAT"/>
    <property type="match status" value="1"/>
</dbReference>
<evidence type="ECO:0000256" key="2">
    <source>
        <dbReference type="ARBA" id="ARBA00022448"/>
    </source>
</evidence>